<dbReference type="Gene3D" id="3.30.160.60">
    <property type="entry name" value="Classic Zinc Finger"/>
    <property type="match status" value="2"/>
</dbReference>
<keyword evidence="6" id="KW-0805">Transcription regulation</keyword>
<dbReference type="FunFam" id="3.30.160.60:FF:000110">
    <property type="entry name" value="Zinc finger protein-like"/>
    <property type="match status" value="1"/>
</dbReference>
<protein>
    <submittedName>
        <fullName evidence="10">Histone-lysine N-methyltransferase PRDM6 isoform X2</fullName>
    </submittedName>
</protein>
<evidence type="ECO:0000256" key="3">
    <source>
        <dbReference type="ARBA" id="ARBA00022737"/>
    </source>
</evidence>
<keyword evidence="7" id="KW-0804">Transcription</keyword>
<feature type="compositionally biased region" description="Low complexity" evidence="9">
    <location>
        <begin position="147"/>
        <end position="162"/>
    </location>
</feature>
<evidence type="ECO:0000313" key="11">
    <source>
        <dbReference type="Proteomes" id="UP001152795"/>
    </source>
</evidence>
<dbReference type="InterPro" id="IPR001214">
    <property type="entry name" value="SET_dom"/>
</dbReference>
<dbReference type="GO" id="GO:0005634">
    <property type="term" value="C:nucleus"/>
    <property type="evidence" value="ECO:0007669"/>
    <property type="project" value="UniProtKB-SubCell"/>
</dbReference>
<dbReference type="InterPro" id="IPR013087">
    <property type="entry name" value="Znf_C2H2_type"/>
</dbReference>
<keyword evidence="11" id="KW-1185">Reference proteome</keyword>
<dbReference type="OrthoDB" id="9439903at2759"/>
<proteinExistence type="predicted"/>
<evidence type="ECO:0000256" key="1">
    <source>
        <dbReference type="ARBA" id="ARBA00004123"/>
    </source>
</evidence>
<comment type="subcellular location">
    <subcellularLocation>
        <location evidence="1">Nucleus</location>
    </subcellularLocation>
</comment>
<feature type="compositionally biased region" description="Polar residues" evidence="9">
    <location>
        <begin position="119"/>
        <end position="128"/>
    </location>
</feature>
<sequence>MEMQADSSWRWTKYIQCARNTAEQNTVAFQFGADIYFQTYKTIKPGEEILVWYAEYYEQHHGIPVGVRKINKTKEMSETATTTKEILERAQRSISDITPTVNCVENPRPIKPLARFPTAMSQPPSLRSNHVGRPELPPHISTQGGVPSSPSTEFQSSSSSKPENLRISFRVPKEKRSTISEAVNVGTTVTSPEKVARRRDLRLGLHAFKTRFWKCEHCLSRFPQKWALQVHSCSCVVTKPYLCSNCGKAYVSKDDVQAHASECGGGRQYKCGYCGRSFLNVNTLNKHLKVHSRKSVVGAFKRKTMVPIYQRHVQ</sequence>
<dbReference type="PROSITE" id="PS50157">
    <property type="entry name" value="ZINC_FINGER_C2H2_2"/>
    <property type="match status" value="1"/>
</dbReference>
<reference evidence="10" key="1">
    <citation type="submission" date="2020-04" db="EMBL/GenBank/DDBJ databases">
        <authorList>
            <person name="Alioto T."/>
            <person name="Alioto T."/>
            <person name="Gomez Garrido J."/>
        </authorList>
    </citation>
    <scope>NUCLEOTIDE SEQUENCE</scope>
    <source>
        <strain evidence="10">A484AB</strain>
    </source>
</reference>
<keyword evidence="4" id="KW-0863">Zinc-finger</keyword>
<evidence type="ECO:0000256" key="7">
    <source>
        <dbReference type="ARBA" id="ARBA00023163"/>
    </source>
</evidence>
<keyword evidence="5" id="KW-0862">Zinc</keyword>
<dbReference type="InterPro" id="IPR050331">
    <property type="entry name" value="Zinc_finger"/>
</dbReference>
<feature type="region of interest" description="Disordered" evidence="9">
    <location>
        <begin position="114"/>
        <end position="170"/>
    </location>
</feature>
<dbReference type="GO" id="GO:0008270">
    <property type="term" value="F:zinc ion binding"/>
    <property type="evidence" value="ECO:0007669"/>
    <property type="project" value="UniProtKB-KW"/>
</dbReference>
<dbReference type="Gene3D" id="2.170.270.10">
    <property type="entry name" value="SET domain"/>
    <property type="match status" value="1"/>
</dbReference>
<dbReference type="Proteomes" id="UP001152795">
    <property type="component" value="Unassembled WGS sequence"/>
</dbReference>
<dbReference type="GO" id="GO:0010468">
    <property type="term" value="P:regulation of gene expression"/>
    <property type="evidence" value="ECO:0007669"/>
    <property type="project" value="TreeGrafter"/>
</dbReference>
<evidence type="ECO:0000256" key="9">
    <source>
        <dbReference type="SAM" id="MobiDB-lite"/>
    </source>
</evidence>
<evidence type="ECO:0000313" key="10">
    <source>
        <dbReference type="EMBL" id="CAB4031573.1"/>
    </source>
</evidence>
<keyword evidence="3" id="KW-0677">Repeat</keyword>
<dbReference type="InterPro" id="IPR046341">
    <property type="entry name" value="SET_dom_sf"/>
</dbReference>
<evidence type="ECO:0000256" key="8">
    <source>
        <dbReference type="ARBA" id="ARBA00023242"/>
    </source>
</evidence>
<dbReference type="PANTHER" id="PTHR16515">
    <property type="entry name" value="PR DOMAIN ZINC FINGER PROTEIN"/>
    <property type="match status" value="1"/>
</dbReference>
<dbReference type="InterPro" id="IPR036236">
    <property type="entry name" value="Znf_C2H2_sf"/>
</dbReference>
<organism evidence="10 11">
    <name type="scientific">Paramuricea clavata</name>
    <name type="common">Red gorgonian</name>
    <name type="synonym">Violescent sea-whip</name>
    <dbReference type="NCBI Taxonomy" id="317549"/>
    <lineage>
        <taxon>Eukaryota</taxon>
        <taxon>Metazoa</taxon>
        <taxon>Cnidaria</taxon>
        <taxon>Anthozoa</taxon>
        <taxon>Octocorallia</taxon>
        <taxon>Malacalcyonacea</taxon>
        <taxon>Plexauridae</taxon>
        <taxon>Paramuricea</taxon>
    </lineage>
</organism>
<dbReference type="EMBL" id="CACRXK020017740">
    <property type="protein sequence ID" value="CAB4031573.1"/>
    <property type="molecule type" value="Genomic_DNA"/>
</dbReference>
<evidence type="ECO:0000256" key="2">
    <source>
        <dbReference type="ARBA" id="ARBA00022723"/>
    </source>
</evidence>
<gene>
    <name evidence="10" type="ORF">PACLA_8A054851</name>
</gene>
<evidence type="ECO:0000256" key="5">
    <source>
        <dbReference type="ARBA" id="ARBA00022833"/>
    </source>
</evidence>
<keyword evidence="2" id="KW-0479">Metal-binding</keyword>
<dbReference type="SMART" id="SM00355">
    <property type="entry name" value="ZnF_C2H2"/>
    <property type="match status" value="3"/>
</dbReference>
<evidence type="ECO:0000256" key="6">
    <source>
        <dbReference type="ARBA" id="ARBA00023015"/>
    </source>
</evidence>
<name>A0A6S7KUM4_PARCT</name>
<dbReference type="PROSITE" id="PS00028">
    <property type="entry name" value="ZINC_FINGER_C2H2_1"/>
    <property type="match status" value="1"/>
</dbReference>
<comment type="caution">
    <text evidence="10">The sequence shown here is derived from an EMBL/GenBank/DDBJ whole genome shotgun (WGS) entry which is preliminary data.</text>
</comment>
<evidence type="ECO:0000256" key="4">
    <source>
        <dbReference type="ARBA" id="ARBA00022771"/>
    </source>
</evidence>
<dbReference type="Pfam" id="PF13894">
    <property type="entry name" value="zf-C2H2_4"/>
    <property type="match status" value="1"/>
</dbReference>
<accession>A0A6S7KUM4</accession>
<keyword evidence="8" id="KW-0539">Nucleus</keyword>
<dbReference type="Pfam" id="PF21549">
    <property type="entry name" value="PRDM2_PR"/>
    <property type="match status" value="1"/>
</dbReference>
<dbReference type="PANTHER" id="PTHR16515:SF49">
    <property type="entry name" value="GASTRULA ZINC FINGER PROTEIN XLCGF49.1-LIKE-RELATED"/>
    <property type="match status" value="1"/>
</dbReference>
<dbReference type="SUPFAM" id="SSF57667">
    <property type="entry name" value="beta-beta-alpha zinc fingers"/>
    <property type="match status" value="1"/>
</dbReference>
<dbReference type="AlphaFoldDB" id="A0A6S7KUM4"/>